<reference evidence="1 2" key="1">
    <citation type="submission" date="2014-04" db="EMBL/GenBank/DDBJ databases">
        <title>Draft genome sequence of Pantoea beijingensis strain LMG 27579, an emerging pathogen to Pleurotus eryngii with potential industrial application.</title>
        <authorList>
            <person name="Xu F."/>
            <person name="Liu Y."/>
            <person name="Wang S."/>
            <person name="Yin Y."/>
            <person name="Ma Y."/>
            <person name="Zhao S."/>
            <person name="Rong C."/>
        </authorList>
    </citation>
    <scope>NUCLEOTIDE SEQUENCE [LARGE SCALE GENOMIC DNA]</scope>
    <source>
        <strain evidence="1 2">LMG 27579</strain>
    </source>
</reference>
<gene>
    <name evidence="1" type="ORF">ED28_01925</name>
</gene>
<evidence type="ECO:0000313" key="1">
    <source>
        <dbReference type="EMBL" id="RWR03768.1"/>
    </source>
</evidence>
<dbReference type="Proteomes" id="UP000288794">
    <property type="component" value="Unassembled WGS sequence"/>
</dbReference>
<evidence type="ECO:0000313" key="2">
    <source>
        <dbReference type="Proteomes" id="UP000288794"/>
    </source>
</evidence>
<name>A0A443II40_9GAMM</name>
<dbReference type="AlphaFoldDB" id="A0A443II40"/>
<evidence type="ECO:0008006" key="3">
    <source>
        <dbReference type="Google" id="ProtNLM"/>
    </source>
</evidence>
<comment type="caution">
    <text evidence="1">The sequence shown here is derived from an EMBL/GenBank/DDBJ whole genome shotgun (WGS) entry which is preliminary data.</text>
</comment>
<proteinExistence type="predicted"/>
<organism evidence="1 2">
    <name type="scientific">[Pantoea] beijingensis</name>
    <dbReference type="NCBI Taxonomy" id="1324864"/>
    <lineage>
        <taxon>Bacteria</taxon>
        <taxon>Pseudomonadati</taxon>
        <taxon>Pseudomonadota</taxon>
        <taxon>Gammaproteobacteria</taxon>
        <taxon>Enterobacterales</taxon>
        <taxon>Erwiniaceae</taxon>
        <taxon>Erwinia</taxon>
    </lineage>
</organism>
<dbReference type="RefSeq" id="WP_128174709.1">
    <property type="nucleotide sequence ID" value="NZ_CP071409.1"/>
</dbReference>
<dbReference type="InterPro" id="IPR009749">
    <property type="entry name" value="DUF1315"/>
</dbReference>
<protein>
    <recommendedName>
        <fullName evidence="3">DUF1315 family protein</fullName>
    </recommendedName>
</protein>
<keyword evidence="2" id="KW-1185">Reference proteome</keyword>
<dbReference type="EMBL" id="JMEE01000001">
    <property type="protein sequence ID" value="RWR03768.1"/>
    <property type="molecule type" value="Genomic_DNA"/>
</dbReference>
<accession>A0A443II40</accession>
<sequence>MNNDLDRMIEMMTPEVYQRLSTAVEIGKWPDGVPLTAEQKENSMQLVLLWQAKYNDRPQHMSVGQDGQIVMKTKQQLKAEFGIDDSDVTRINLQ</sequence>
<dbReference type="Pfam" id="PF07023">
    <property type="entry name" value="DUF1315"/>
    <property type="match status" value="1"/>
</dbReference>